<dbReference type="PRINTS" id="PR00099">
    <property type="entry name" value="CPSGATASE"/>
</dbReference>
<organism evidence="7 8">
    <name type="scientific">Kineosporia babensis</name>
    <dbReference type="NCBI Taxonomy" id="499548"/>
    <lineage>
        <taxon>Bacteria</taxon>
        <taxon>Bacillati</taxon>
        <taxon>Actinomycetota</taxon>
        <taxon>Actinomycetes</taxon>
        <taxon>Kineosporiales</taxon>
        <taxon>Kineosporiaceae</taxon>
        <taxon>Kineosporia</taxon>
    </lineage>
</organism>
<dbReference type="RefSeq" id="WP_231448296.1">
    <property type="nucleotide sequence ID" value="NZ_JAJOMB010000022.1"/>
</dbReference>
<comment type="catalytic activity">
    <reaction evidence="4">
        <text>chorismate + L-glutamine = anthranilate + pyruvate + L-glutamate + H(+)</text>
        <dbReference type="Rhea" id="RHEA:21732"/>
        <dbReference type="ChEBI" id="CHEBI:15361"/>
        <dbReference type="ChEBI" id="CHEBI:15378"/>
        <dbReference type="ChEBI" id="CHEBI:16567"/>
        <dbReference type="ChEBI" id="CHEBI:29748"/>
        <dbReference type="ChEBI" id="CHEBI:29985"/>
        <dbReference type="ChEBI" id="CHEBI:58359"/>
        <dbReference type="EC" id="4.1.3.27"/>
    </reaction>
</comment>
<dbReference type="InterPro" id="IPR019999">
    <property type="entry name" value="Anth_synth_I-like"/>
</dbReference>
<dbReference type="EMBL" id="JAJOMB010000022">
    <property type="protein sequence ID" value="MCD5315475.1"/>
    <property type="molecule type" value="Genomic_DNA"/>
</dbReference>
<gene>
    <name evidence="7" type="ORF">LR394_31720</name>
</gene>
<keyword evidence="3" id="KW-0456">Lyase</keyword>
<name>A0A9X1SXR2_9ACTN</name>
<dbReference type="PANTHER" id="PTHR11236:SF49">
    <property type="entry name" value="ANTHRANILATE SYNTHASE COMPONENT 1"/>
    <property type="match status" value="1"/>
</dbReference>
<dbReference type="InterPro" id="IPR017926">
    <property type="entry name" value="GATASE"/>
</dbReference>
<dbReference type="GO" id="GO:0004049">
    <property type="term" value="F:anthranilate synthase activity"/>
    <property type="evidence" value="ECO:0007669"/>
    <property type="project" value="UniProtKB-EC"/>
</dbReference>
<dbReference type="EC" id="4.1.3.27" evidence="1"/>
<dbReference type="Gene3D" id="3.60.120.10">
    <property type="entry name" value="Anthranilate synthase"/>
    <property type="match status" value="1"/>
</dbReference>
<feature type="domain" description="Chorismate-utilising enzyme C-terminal" evidence="6">
    <location>
        <begin position="123"/>
        <end position="389"/>
    </location>
</feature>
<keyword evidence="2" id="KW-0315">Glutamine amidotransferase</keyword>
<dbReference type="PANTHER" id="PTHR11236">
    <property type="entry name" value="AMINOBENZOATE/ANTHRANILATE SYNTHASE"/>
    <property type="match status" value="1"/>
</dbReference>
<dbReference type="InterPro" id="IPR015890">
    <property type="entry name" value="Chorismate_C"/>
</dbReference>
<dbReference type="SUPFAM" id="SSF56322">
    <property type="entry name" value="ADC synthase"/>
    <property type="match status" value="1"/>
</dbReference>
<evidence type="ECO:0000256" key="1">
    <source>
        <dbReference type="ARBA" id="ARBA00012266"/>
    </source>
</evidence>
<dbReference type="CDD" id="cd01743">
    <property type="entry name" value="GATase1_Anthranilate_Synthase"/>
    <property type="match status" value="1"/>
</dbReference>
<dbReference type="AlphaFoldDB" id="A0A9X1SXR2"/>
<proteinExistence type="predicted"/>
<sequence length="650" mass="69936">MSDHQQQPSRVGDLVTRLETAESFAVLYRPGRSPARAEILIGTGTEVTAIHDLPQPGGGGRPVLAAVGFRQITERGFEVVDDDTPILALEVSERTTLEVAELLSVLPKGPETFVENGFDVADAAYERSVREVLEQEIAAGEGSNFVIHRCLEGQLDLGREPRARAALGVLNRLLQTEHNAYWTFLLHTPRTTLVGATPERHVSLESGVVSMNPISGTLRHPPGGFADDAAREAALEAFLTDEKERDELAMVVDEELKMMAAVTENGGRVRGPFLKPMAHLTHTEYVLDGHATADVRDILVATMFAPTVTGSPIRNACRVIARHEKRGRRYYGGILALIDTDENGGQRLDAPILIRTAEITPDGKVRVAAGATLVRGSRPEAELAETRSKAAGIMAALTGTSSRGRLRSGPDSPDKFAELLASRNHTLARYWMQPFGTVESMPAGGRVEVVNAEDDFTAMLGHLLRSLGFTVTEHSWEALSGPIGDHLVSTSDPVVLGPGPGDPRDLLDRRIRALRSLAQGRLASGLPTLGICLGHQILSLAMGFVVQRLPEPDQGKQRGINLFGQAHRVGFYNSFVVAAPDQPVGDVSFALDESGQLVHALRGRNLAGFQFHPESVLTTEGGLILAAELARLATPRTVTDPRAPVADVSS</sequence>
<dbReference type="InterPro" id="IPR029062">
    <property type="entry name" value="Class_I_gatase-like"/>
</dbReference>
<evidence type="ECO:0000313" key="7">
    <source>
        <dbReference type="EMBL" id="MCD5315475.1"/>
    </source>
</evidence>
<dbReference type="PROSITE" id="PS51273">
    <property type="entry name" value="GATASE_TYPE_1"/>
    <property type="match status" value="1"/>
</dbReference>
<dbReference type="Pfam" id="PF00117">
    <property type="entry name" value="GATase"/>
    <property type="match status" value="1"/>
</dbReference>
<evidence type="ECO:0000259" key="6">
    <source>
        <dbReference type="Pfam" id="PF00425"/>
    </source>
</evidence>
<evidence type="ECO:0000256" key="3">
    <source>
        <dbReference type="ARBA" id="ARBA00023239"/>
    </source>
</evidence>
<dbReference type="Proteomes" id="UP001138997">
    <property type="component" value="Unassembled WGS sequence"/>
</dbReference>
<dbReference type="Pfam" id="PF00425">
    <property type="entry name" value="Chorismate_bind"/>
    <property type="match status" value="1"/>
</dbReference>
<dbReference type="PRINTS" id="PR00097">
    <property type="entry name" value="ANTSNTHASEII"/>
</dbReference>
<evidence type="ECO:0000313" key="8">
    <source>
        <dbReference type="Proteomes" id="UP001138997"/>
    </source>
</evidence>
<dbReference type="InterPro" id="IPR005801">
    <property type="entry name" value="ADC_synthase"/>
</dbReference>
<feature type="domain" description="Glutamine amidotransferase" evidence="5">
    <location>
        <begin position="449"/>
        <end position="629"/>
    </location>
</feature>
<dbReference type="GO" id="GO:0000162">
    <property type="term" value="P:L-tryptophan biosynthetic process"/>
    <property type="evidence" value="ECO:0007669"/>
    <property type="project" value="TreeGrafter"/>
</dbReference>
<keyword evidence="8" id="KW-1185">Reference proteome</keyword>
<dbReference type="InterPro" id="IPR006221">
    <property type="entry name" value="TrpG/PapA_dom"/>
</dbReference>
<comment type="caution">
    <text evidence="7">The sequence shown here is derived from an EMBL/GenBank/DDBJ whole genome shotgun (WGS) entry which is preliminary data.</text>
</comment>
<evidence type="ECO:0000256" key="4">
    <source>
        <dbReference type="ARBA" id="ARBA00047683"/>
    </source>
</evidence>
<evidence type="ECO:0000259" key="5">
    <source>
        <dbReference type="Pfam" id="PF00117"/>
    </source>
</evidence>
<accession>A0A9X1SXR2</accession>
<dbReference type="Gene3D" id="3.40.50.880">
    <property type="match status" value="1"/>
</dbReference>
<dbReference type="PRINTS" id="PR00096">
    <property type="entry name" value="GATASE"/>
</dbReference>
<dbReference type="SUPFAM" id="SSF52317">
    <property type="entry name" value="Class I glutamine amidotransferase-like"/>
    <property type="match status" value="1"/>
</dbReference>
<reference evidence="7" key="1">
    <citation type="submission" date="2021-11" db="EMBL/GenBank/DDBJ databases">
        <title>Streptomyces corallinus and Kineosporia corallina sp. nov., two new coral-derived marine actinobacteria.</title>
        <authorList>
            <person name="Buangrab K."/>
            <person name="Sutthacheep M."/>
            <person name="Yeemin T."/>
            <person name="Harunari E."/>
            <person name="Igarashi Y."/>
            <person name="Sripreechasak P."/>
            <person name="Kanchanasin P."/>
            <person name="Tanasupawat S."/>
            <person name="Phongsopitanun W."/>
        </authorList>
    </citation>
    <scope>NUCLEOTIDE SEQUENCE</scope>
    <source>
        <strain evidence="7">JCM 31032</strain>
    </source>
</reference>
<evidence type="ECO:0000256" key="2">
    <source>
        <dbReference type="ARBA" id="ARBA00022962"/>
    </source>
</evidence>
<protein>
    <recommendedName>
        <fullName evidence="1">anthranilate synthase</fullName>
        <ecNumber evidence="1">4.1.3.27</ecNumber>
    </recommendedName>
</protein>